<dbReference type="GeneID" id="186162"/>
<reference evidence="3 4" key="1">
    <citation type="journal article" date="1998" name="Science">
        <title>Genome sequence of the nematode C. elegans: a platform for investigating biology.</title>
        <authorList>
            <consortium name="The C. elegans sequencing consortium"/>
            <person name="Sulson J.E."/>
            <person name="Waterston R."/>
        </authorList>
    </citation>
    <scope>NUCLEOTIDE SEQUENCE [LARGE SCALE GENOMIC DNA]</scope>
    <source>
        <strain evidence="3 4">Bristol N2</strain>
    </source>
</reference>
<proteinExistence type="predicted"/>
<feature type="coiled-coil region" evidence="1">
    <location>
        <begin position="124"/>
        <end position="183"/>
    </location>
</feature>
<evidence type="ECO:0000256" key="1">
    <source>
        <dbReference type="SAM" id="Coils"/>
    </source>
</evidence>
<dbReference type="HOGENOM" id="CLU_1012785_0_0_1"/>
<sequence length="275" mass="31005">MQHSRSNSPSSPPRRQPNNLFNQPARAVFPSFPVMGEAVPMTFFPMSGSNTSTLFPSSFGLQQAPSAAPARPELRENSVEIVERNSAPPQPVGVRRRPSWQNDSAQARNLLTQAAQRNLEVDHLNNLELKIEVERVRKEQLTIRLQREREELNFEKEKSELLLERKREELNFEKEKSELLKKARESELEELRTAPARRSDIQEKPEVEQNSGTSGVSVPANVPARRSQQAPADQVPGPSNVACRRGKRGCTSTAPIKKTVELCKRTKTIPKKCNK</sequence>
<keyword evidence="1" id="KW-0175">Coiled coil</keyword>
<evidence type="ECO:0000313" key="3">
    <source>
        <dbReference type="EMBL" id="CCD67678.1"/>
    </source>
</evidence>
<dbReference type="CTD" id="186162"/>
<dbReference type="KEGG" id="cel:CELE_F53C3.8"/>
<dbReference type="WormBase" id="F53C3.8">
    <property type="protein sequence ID" value="CE45647"/>
    <property type="gene ID" value="WBGene00018752"/>
</dbReference>
<feature type="region of interest" description="Disordered" evidence="2">
    <location>
        <begin position="1"/>
        <end position="24"/>
    </location>
</feature>
<evidence type="ECO:0000313" key="4">
    <source>
        <dbReference type="Proteomes" id="UP000001940"/>
    </source>
</evidence>
<dbReference type="UCSC" id="F53C3.8">
    <property type="organism name" value="c. elegans"/>
</dbReference>
<dbReference type="InParanoid" id="Q9TXT1"/>
<organism evidence="3 4">
    <name type="scientific">Caenorhabditis elegans</name>
    <dbReference type="NCBI Taxonomy" id="6239"/>
    <lineage>
        <taxon>Eukaryota</taxon>
        <taxon>Metazoa</taxon>
        <taxon>Ecdysozoa</taxon>
        <taxon>Nematoda</taxon>
        <taxon>Chromadorea</taxon>
        <taxon>Rhabditida</taxon>
        <taxon>Rhabditina</taxon>
        <taxon>Rhabditomorpha</taxon>
        <taxon>Rhabditoidea</taxon>
        <taxon>Rhabditidae</taxon>
        <taxon>Peloderinae</taxon>
        <taxon>Caenorhabditis</taxon>
    </lineage>
</organism>
<accession>Q9TXT1</accession>
<dbReference type="PaxDb" id="6239-F53C3.8"/>
<evidence type="ECO:0000256" key="2">
    <source>
        <dbReference type="SAM" id="MobiDB-lite"/>
    </source>
</evidence>
<dbReference type="RefSeq" id="NP_494685.2">
    <property type="nucleotide sequence ID" value="NM_062284.2"/>
</dbReference>
<evidence type="ECO:0000313" key="5">
    <source>
        <dbReference type="WormBase" id="F53C3.8"/>
    </source>
</evidence>
<feature type="region of interest" description="Disordered" evidence="2">
    <location>
        <begin position="184"/>
        <end position="249"/>
    </location>
</feature>
<dbReference type="SMR" id="Q9TXT1"/>
<dbReference type="Proteomes" id="UP000001940">
    <property type="component" value="Chromosome II"/>
</dbReference>
<dbReference type="EMBL" id="BX284602">
    <property type="protein sequence ID" value="CCD67678.1"/>
    <property type="molecule type" value="Genomic_DNA"/>
</dbReference>
<protein>
    <submittedName>
        <fullName evidence="3">Protein BRANCHLESS TRICHOME</fullName>
    </submittedName>
</protein>
<name>Q9TXT1_CAEEL</name>
<dbReference type="AGR" id="WB:WBGene00018752"/>
<gene>
    <name evidence="3" type="ORF">CELE_F53C3.8</name>
    <name evidence="3 5" type="ORF">F53C3.8</name>
</gene>
<feature type="compositionally biased region" description="Basic and acidic residues" evidence="2">
    <location>
        <begin position="184"/>
        <end position="207"/>
    </location>
</feature>
<dbReference type="AlphaFoldDB" id="Q9TXT1"/>
<keyword evidence="4" id="KW-1185">Reference proteome</keyword>
<dbReference type="Bgee" id="WBGene00018752">
    <property type="expression patterns" value="Expressed in embryo and 3 other cell types or tissues"/>
</dbReference>